<name>A0A5B9FTK0_9FLAO</name>
<dbReference type="RefSeq" id="WP_147583658.1">
    <property type="nucleotide sequence ID" value="NZ_CP042831.1"/>
</dbReference>
<evidence type="ECO:0000313" key="2">
    <source>
        <dbReference type="EMBL" id="QEE50174.1"/>
    </source>
</evidence>
<dbReference type="KEGG" id="fak:FUA48_11470"/>
<gene>
    <name evidence="2" type="ORF">FUA48_11470</name>
</gene>
<dbReference type="PROSITE" id="PS51257">
    <property type="entry name" value="PROKAR_LIPOPROTEIN"/>
    <property type="match status" value="1"/>
</dbReference>
<reference evidence="2 3" key="1">
    <citation type="submission" date="2019-08" db="EMBL/GenBank/DDBJ databases">
        <title>Flavobacterium alkalisoli sp. nov., isolated from rhizosphere soil of Suaeda salsa.</title>
        <authorList>
            <person name="Sun J.-Q."/>
            <person name="Xu L."/>
        </authorList>
    </citation>
    <scope>NUCLEOTIDE SEQUENCE [LARGE SCALE GENOMIC DNA]</scope>
    <source>
        <strain evidence="2 3">XS-5</strain>
    </source>
</reference>
<evidence type="ECO:0000313" key="3">
    <source>
        <dbReference type="Proteomes" id="UP000321222"/>
    </source>
</evidence>
<evidence type="ECO:0000256" key="1">
    <source>
        <dbReference type="SAM" id="SignalP"/>
    </source>
</evidence>
<proteinExistence type="predicted"/>
<dbReference type="EMBL" id="CP042831">
    <property type="protein sequence ID" value="QEE50174.1"/>
    <property type="molecule type" value="Genomic_DNA"/>
</dbReference>
<evidence type="ECO:0008006" key="4">
    <source>
        <dbReference type="Google" id="ProtNLM"/>
    </source>
</evidence>
<organism evidence="2 3">
    <name type="scientific">Flavobacterium alkalisoli</name>
    <dbReference type="NCBI Taxonomy" id="2602769"/>
    <lineage>
        <taxon>Bacteria</taxon>
        <taxon>Pseudomonadati</taxon>
        <taxon>Bacteroidota</taxon>
        <taxon>Flavobacteriia</taxon>
        <taxon>Flavobacteriales</taxon>
        <taxon>Flavobacteriaceae</taxon>
        <taxon>Flavobacterium</taxon>
    </lineage>
</organism>
<dbReference type="OrthoDB" id="1356223at2"/>
<accession>A0A5B9FTK0</accession>
<keyword evidence="3" id="KW-1185">Reference proteome</keyword>
<feature type="signal peptide" evidence="1">
    <location>
        <begin position="1"/>
        <end position="25"/>
    </location>
</feature>
<keyword evidence="1" id="KW-0732">Signal</keyword>
<sequence length="246" mass="27994">MKKVNNFLLKAFAVFAIFTMVSCSGDDDTTNFISDRFIGNWRYIGYIENGQFIEETDECYNVSLVTNNINKNAYYITNDCGYTEPTIVLNWEKNGDAYSATWTDSYDGSAQSGTITFPEDDNTIHLTGNGVNGTFTSVFVRQDYLIGRWKLTGEVVDGNYQAADDCDEKYINLYSSNTGHFKLRYCGIGDISESLTWIKNADEYYTINSEYGTLQDAVQIFFEGNDMTIVPSGQSANKEYYTRYFY</sequence>
<protein>
    <recommendedName>
        <fullName evidence="4">Lipocalin-like domain-containing protein</fullName>
    </recommendedName>
</protein>
<dbReference type="AlphaFoldDB" id="A0A5B9FTK0"/>
<feature type="chain" id="PRO_5022708590" description="Lipocalin-like domain-containing protein" evidence="1">
    <location>
        <begin position="26"/>
        <end position="246"/>
    </location>
</feature>
<dbReference type="Proteomes" id="UP000321222">
    <property type="component" value="Chromosome"/>
</dbReference>